<proteinExistence type="inferred from homology"/>
<dbReference type="InterPro" id="IPR036509">
    <property type="entry name" value="Met_Sox_Rdtase_MsrA_sf"/>
</dbReference>
<dbReference type="GO" id="GO:0008113">
    <property type="term" value="F:peptide-methionine (S)-S-oxide reductase activity"/>
    <property type="evidence" value="ECO:0007669"/>
    <property type="project" value="UniProtKB-UniRule"/>
</dbReference>
<evidence type="ECO:0000256" key="2">
    <source>
        <dbReference type="ARBA" id="ARBA00047806"/>
    </source>
</evidence>
<dbReference type="RefSeq" id="WP_074750087.1">
    <property type="nucleotide sequence ID" value="NZ_FNCO01000001.1"/>
</dbReference>
<dbReference type="Gene3D" id="3.30.1060.10">
    <property type="entry name" value="Peptide methionine sulphoxide reductase MsrA"/>
    <property type="match status" value="1"/>
</dbReference>
<accession>A0A1G7T139</accession>
<evidence type="ECO:0000259" key="6">
    <source>
        <dbReference type="Pfam" id="PF01625"/>
    </source>
</evidence>
<dbReference type="EC" id="1.8.4.11" evidence="4"/>
<organism evidence="7 8">
    <name type="scientific">Pseudomonas abietaniphila</name>
    <dbReference type="NCBI Taxonomy" id="89065"/>
    <lineage>
        <taxon>Bacteria</taxon>
        <taxon>Pseudomonadati</taxon>
        <taxon>Pseudomonadota</taxon>
        <taxon>Gammaproteobacteria</taxon>
        <taxon>Pseudomonadales</taxon>
        <taxon>Pseudomonadaceae</taxon>
        <taxon>Pseudomonas</taxon>
    </lineage>
</organism>
<dbReference type="Proteomes" id="UP000182894">
    <property type="component" value="Unassembled WGS sequence"/>
</dbReference>
<evidence type="ECO:0000256" key="3">
    <source>
        <dbReference type="ARBA" id="ARBA00048782"/>
    </source>
</evidence>
<comment type="similarity">
    <text evidence="4">Belongs to the MsrA Met sulfoxide reductase family.</text>
</comment>
<sequence>MKKLSVSGFTAALPAWRRNGLRLFAGAVLLQTAACSFAGAEDAVSIAPPQKDEMITTSHSETAVLAGGCFWGVQGVFQHVQGVKKVVSGYAGGKADTAQYERVSEGDTGHAESVEVTFDPTQVSYGKLLQIFFSVAHNPTELNRQGPDHGTQYRSAIFPETPEQQAVAQAYIAQLDSAKSFNAPIVTKIEQYNGFYPAEDYHQNFLTTHPTYPYIVVNDLPKVGQLKQLFADRYSEQPVLLKTGQ</sequence>
<evidence type="ECO:0000313" key="7">
    <source>
        <dbReference type="EMBL" id="SDG29066.1"/>
    </source>
</evidence>
<evidence type="ECO:0000256" key="1">
    <source>
        <dbReference type="ARBA" id="ARBA00023002"/>
    </source>
</evidence>
<dbReference type="PANTHER" id="PTHR43774">
    <property type="entry name" value="PEPTIDE METHIONINE SULFOXIDE REDUCTASE"/>
    <property type="match status" value="1"/>
</dbReference>
<reference evidence="8" key="1">
    <citation type="submission" date="2016-10" db="EMBL/GenBank/DDBJ databases">
        <authorList>
            <person name="Varghese N."/>
            <person name="Submissions S."/>
        </authorList>
    </citation>
    <scope>NUCLEOTIDE SEQUENCE [LARGE SCALE GENOMIC DNA]</scope>
    <source>
        <strain evidence="8">ATCC 700689</strain>
    </source>
</reference>
<protein>
    <recommendedName>
        <fullName evidence="4">Peptide methionine sulfoxide reductase MsrA</fullName>
        <shortName evidence="4">Protein-methionine-S-oxide reductase</shortName>
        <ecNumber evidence="4">1.8.4.11</ecNumber>
    </recommendedName>
    <alternativeName>
        <fullName evidence="4">Peptide-methionine (S)-S-oxide reductase</fullName>
        <shortName evidence="4">Peptide Met(O) reductase</shortName>
    </alternativeName>
</protein>
<dbReference type="GO" id="GO:0033744">
    <property type="term" value="F:L-methionine:thioredoxin-disulfide S-oxidoreductase activity"/>
    <property type="evidence" value="ECO:0007669"/>
    <property type="project" value="RHEA"/>
</dbReference>
<dbReference type="AlphaFoldDB" id="A0A1G7T139"/>
<dbReference type="STRING" id="89065.SAMN05216605_101632"/>
<evidence type="ECO:0000256" key="4">
    <source>
        <dbReference type="HAMAP-Rule" id="MF_01401"/>
    </source>
</evidence>
<comment type="function">
    <text evidence="4">Has an important function as a repair enzyme for proteins that have been inactivated by oxidation. Catalyzes the reversible oxidation-reduction of methionine sulfoxide in proteins to methionine.</text>
</comment>
<dbReference type="EMBL" id="FNCO01000001">
    <property type="protein sequence ID" value="SDG29066.1"/>
    <property type="molecule type" value="Genomic_DNA"/>
</dbReference>
<name>A0A1G7T139_9PSED</name>
<feature type="active site" evidence="4">
    <location>
        <position position="69"/>
    </location>
</feature>
<keyword evidence="5" id="KW-0732">Signal</keyword>
<feature type="signal peptide" evidence="5">
    <location>
        <begin position="1"/>
        <end position="40"/>
    </location>
</feature>
<feature type="domain" description="Peptide methionine sulphoxide reductase MsrA" evidence="6">
    <location>
        <begin position="62"/>
        <end position="212"/>
    </location>
</feature>
<dbReference type="InterPro" id="IPR002569">
    <property type="entry name" value="Met_Sox_Rdtase_MsrA_dom"/>
</dbReference>
<dbReference type="NCBIfam" id="TIGR00401">
    <property type="entry name" value="msrA"/>
    <property type="match status" value="1"/>
</dbReference>
<keyword evidence="1 4" id="KW-0560">Oxidoreductase</keyword>
<dbReference type="HAMAP" id="MF_01401">
    <property type="entry name" value="MsrA"/>
    <property type="match status" value="1"/>
</dbReference>
<gene>
    <name evidence="4" type="primary">msrA</name>
    <name evidence="7" type="ORF">SAMN05216605_101632</name>
</gene>
<dbReference type="OrthoDB" id="4174719at2"/>
<evidence type="ECO:0000313" key="8">
    <source>
        <dbReference type="Proteomes" id="UP000182894"/>
    </source>
</evidence>
<comment type="catalytic activity">
    <reaction evidence="2 4">
        <text>L-methionyl-[protein] + [thioredoxin]-disulfide + H2O = L-methionyl-(S)-S-oxide-[protein] + [thioredoxin]-dithiol</text>
        <dbReference type="Rhea" id="RHEA:14217"/>
        <dbReference type="Rhea" id="RHEA-COMP:10698"/>
        <dbReference type="Rhea" id="RHEA-COMP:10700"/>
        <dbReference type="Rhea" id="RHEA-COMP:12313"/>
        <dbReference type="Rhea" id="RHEA-COMP:12315"/>
        <dbReference type="ChEBI" id="CHEBI:15377"/>
        <dbReference type="ChEBI" id="CHEBI:16044"/>
        <dbReference type="ChEBI" id="CHEBI:29950"/>
        <dbReference type="ChEBI" id="CHEBI:44120"/>
        <dbReference type="ChEBI" id="CHEBI:50058"/>
        <dbReference type="EC" id="1.8.4.11"/>
    </reaction>
</comment>
<feature type="chain" id="PRO_5010183276" description="Peptide methionine sulfoxide reductase MsrA" evidence="5">
    <location>
        <begin position="41"/>
        <end position="245"/>
    </location>
</feature>
<dbReference type="Pfam" id="PF01625">
    <property type="entry name" value="PMSR"/>
    <property type="match status" value="1"/>
</dbReference>
<dbReference type="SUPFAM" id="SSF55068">
    <property type="entry name" value="Peptide methionine sulfoxide reductase"/>
    <property type="match status" value="1"/>
</dbReference>
<dbReference type="PANTHER" id="PTHR43774:SF1">
    <property type="entry name" value="PEPTIDE METHIONINE SULFOXIDE REDUCTASE MSRA 2"/>
    <property type="match status" value="1"/>
</dbReference>
<comment type="catalytic activity">
    <reaction evidence="3 4">
        <text>[thioredoxin]-disulfide + L-methionine + H2O = L-methionine (S)-S-oxide + [thioredoxin]-dithiol</text>
        <dbReference type="Rhea" id="RHEA:19993"/>
        <dbReference type="Rhea" id="RHEA-COMP:10698"/>
        <dbReference type="Rhea" id="RHEA-COMP:10700"/>
        <dbReference type="ChEBI" id="CHEBI:15377"/>
        <dbReference type="ChEBI" id="CHEBI:29950"/>
        <dbReference type="ChEBI" id="CHEBI:50058"/>
        <dbReference type="ChEBI" id="CHEBI:57844"/>
        <dbReference type="ChEBI" id="CHEBI:58772"/>
        <dbReference type="EC" id="1.8.4.11"/>
    </reaction>
</comment>
<keyword evidence="8" id="KW-1185">Reference proteome</keyword>
<evidence type="ECO:0000256" key="5">
    <source>
        <dbReference type="SAM" id="SignalP"/>
    </source>
</evidence>